<feature type="DNA-binding region" description="H-T-H motif" evidence="2">
    <location>
        <begin position="37"/>
        <end position="56"/>
    </location>
</feature>
<reference evidence="4 5" key="1">
    <citation type="journal article" date="2021" name="Arch. Microbiol.">
        <title>Myceligenerans indicum sp. nov., an actinobacterium isolated from mangrove sediment of Sundarbans, India.</title>
        <authorList>
            <person name="Asha K."/>
            <person name="Bhadury P."/>
        </authorList>
    </citation>
    <scope>NUCLEOTIDE SEQUENCE [LARGE SCALE GENOMIC DNA]</scope>
    <source>
        <strain evidence="4 5">I2</strain>
    </source>
</reference>
<evidence type="ECO:0000256" key="1">
    <source>
        <dbReference type="ARBA" id="ARBA00023125"/>
    </source>
</evidence>
<dbReference type="InterPro" id="IPR001647">
    <property type="entry name" value="HTH_TetR"/>
</dbReference>
<dbReference type="PROSITE" id="PS50977">
    <property type="entry name" value="HTH_TETR_2"/>
    <property type="match status" value="1"/>
</dbReference>
<dbReference type="Gene3D" id="1.10.357.10">
    <property type="entry name" value="Tetracycline Repressor, domain 2"/>
    <property type="match status" value="1"/>
</dbReference>
<comment type="caution">
    <text evidence="4">The sequence shown here is derived from an EMBL/GenBank/DDBJ whole genome shotgun (WGS) entry which is preliminary data.</text>
</comment>
<organism evidence="4 5">
    <name type="scientific">Myceligenerans indicum</name>
    <dbReference type="NCBI Taxonomy" id="2593663"/>
    <lineage>
        <taxon>Bacteria</taxon>
        <taxon>Bacillati</taxon>
        <taxon>Actinomycetota</taxon>
        <taxon>Actinomycetes</taxon>
        <taxon>Micrococcales</taxon>
        <taxon>Promicromonosporaceae</taxon>
        <taxon>Myceligenerans</taxon>
    </lineage>
</organism>
<dbReference type="SUPFAM" id="SSF46689">
    <property type="entry name" value="Homeodomain-like"/>
    <property type="match status" value="1"/>
</dbReference>
<dbReference type="InterPro" id="IPR036271">
    <property type="entry name" value="Tet_transcr_reg_TetR-rel_C_sf"/>
</dbReference>
<dbReference type="SUPFAM" id="SSF48498">
    <property type="entry name" value="Tetracyclin repressor-like, C-terminal domain"/>
    <property type="match status" value="1"/>
</dbReference>
<evidence type="ECO:0000259" key="3">
    <source>
        <dbReference type="PROSITE" id="PS50977"/>
    </source>
</evidence>
<name>A0ABS1LQE3_9MICO</name>
<dbReference type="Pfam" id="PF00440">
    <property type="entry name" value="TetR_N"/>
    <property type="match status" value="1"/>
</dbReference>
<keyword evidence="1 2" id="KW-0238">DNA-binding</keyword>
<dbReference type="InterPro" id="IPR009057">
    <property type="entry name" value="Homeodomain-like_sf"/>
</dbReference>
<proteinExistence type="predicted"/>
<dbReference type="PRINTS" id="PR00455">
    <property type="entry name" value="HTHTETR"/>
</dbReference>
<dbReference type="InterPro" id="IPR050109">
    <property type="entry name" value="HTH-type_TetR-like_transc_reg"/>
</dbReference>
<dbReference type="PANTHER" id="PTHR30055:SF226">
    <property type="entry name" value="HTH-TYPE TRANSCRIPTIONAL REGULATOR PKSA"/>
    <property type="match status" value="1"/>
</dbReference>
<feature type="domain" description="HTH tetR-type" evidence="3">
    <location>
        <begin position="14"/>
        <end position="74"/>
    </location>
</feature>
<dbReference type="Gene3D" id="1.10.10.60">
    <property type="entry name" value="Homeodomain-like"/>
    <property type="match status" value="1"/>
</dbReference>
<evidence type="ECO:0000313" key="4">
    <source>
        <dbReference type="EMBL" id="MBL0888496.1"/>
    </source>
</evidence>
<accession>A0ABS1LQE3</accession>
<evidence type="ECO:0000256" key="2">
    <source>
        <dbReference type="PROSITE-ProRule" id="PRU00335"/>
    </source>
</evidence>
<gene>
    <name evidence="4" type="ORF">HGK34_19810</name>
</gene>
<dbReference type="EMBL" id="JABBYC010000059">
    <property type="protein sequence ID" value="MBL0888496.1"/>
    <property type="molecule type" value="Genomic_DNA"/>
</dbReference>
<dbReference type="RefSeq" id="WP_201850651.1">
    <property type="nucleotide sequence ID" value="NZ_JABBYC010000059.1"/>
</dbReference>
<keyword evidence="5" id="KW-1185">Reference proteome</keyword>
<protein>
    <submittedName>
        <fullName evidence="4">TetR/AcrR family transcriptional regulator</fullName>
    </submittedName>
</protein>
<dbReference type="Proteomes" id="UP000675409">
    <property type="component" value="Unassembled WGS sequence"/>
</dbReference>
<sequence>MVDERPFYVHPDDPPSKQAILAAALDLFASRGVAGTTLRNIAEKSGFTNPALFRFFDGKDDLALFLFRRCYERLSRELSSALAPGSAFADNLRHVINHFASFVDRHPAAFLYVQDNLRHFWPRVPEQERQMSVISLTRRLIGQGIAEGVVAGDVPVDLLVATIAGLLAQVARLRYFGEIAELASVTDELYRVACRAVLCDGARQAPTTVQAAPRTA</sequence>
<evidence type="ECO:0000313" key="5">
    <source>
        <dbReference type="Proteomes" id="UP000675409"/>
    </source>
</evidence>
<dbReference type="PANTHER" id="PTHR30055">
    <property type="entry name" value="HTH-TYPE TRANSCRIPTIONAL REGULATOR RUTR"/>
    <property type="match status" value="1"/>
</dbReference>